<gene>
    <name evidence="2" type="ORF">GCM10008939_06680</name>
</gene>
<dbReference type="RefSeq" id="WP_188960768.1">
    <property type="nucleotide sequence ID" value="NZ_BMOE01000001.1"/>
</dbReference>
<protein>
    <submittedName>
        <fullName evidence="2">Uncharacterized protein</fullName>
    </submittedName>
</protein>
<evidence type="ECO:0000313" key="3">
    <source>
        <dbReference type="Proteomes" id="UP000635726"/>
    </source>
</evidence>
<comment type="caution">
    <text evidence="2">The sequence shown here is derived from an EMBL/GenBank/DDBJ whole genome shotgun (WGS) entry which is preliminary data.</text>
</comment>
<dbReference type="AlphaFoldDB" id="A0A917P7K7"/>
<sequence length="725" mass="77724">MRKTDAEILLALLGECCCECECEHPQQTPADAARPRTPQMLGKRMPPLDVPVQDDPALIPPYPSFDSPQRAAALGVPHVPLLLDAMPGTDPHEGRFDEVNLPTLGLPLEGMALTTGEVRSVPSGALVIDQTARTIHPGPVRVISDPEEPLLLGLPEPLYVAGQMLSVPVRNNQAMIGVTDRQPVEGFPELGSSEVPLNDTSAGLPNGIEVRYDLLDTRDLIAARDYPPGLTFGGAAAAPLGSREIIGPDSRLAARVGVTYTLRTYPNGPTRPYVDTTVSHTEGWHTEQTGYLDGDGVWQPVAVASLVAGGQTLRGYRYDNVAGAWVAAGPLAAASVQASGGGYSLVVPPGRDESDPTRIRVSATFRELWVLVRNPGLTGMDTETFRRHFAAPGVEVWGSAVTCSGLRRGDVHDLTGGAELRVNGRVYVGGSWTALRAGTRVWVLHLSGSTLTREVVGVPDPPGTCTVTDLMTLVCRRPDLTPVRLAVGALHHAWPHDRAALLTSGPTLHLAVWDAWRDGMRAEWQADRKARPKRRDLLKPDTPLPPAPPLGLTLADAGVTVQWDAVPAGSTPHLLPTRVEVWSEARQAWEESPAALAALAKPLAFLNIAGVIDDRTGVSGRLRVTYPAAPWAAPQPRTVLTARTRTPVRALTIAGQTVTPYVLGREPVYLRDGLLRPPRGWHPITLTLSRSHDPTAPATLELDTHGARLSRLLLTLTGPEGRTET</sequence>
<dbReference type="EMBL" id="BMOE01000001">
    <property type="protein sequence ID" value="GGJ65403.1"/>
    <property type="molecule type" value="Genomic_DNA"/>
</dbReference>
<keyword evidence="3" id="KW-1185">Reference proteome</keyword>
<organism evidence="2 3">
    <name type="scientific">Deinococcus aquiradiocola</name>
    <dbReference type="NCBI Taxonomy" id="393059"/>
    <lineage>
        <taxon>Bacteria</taxon>
        <taxon>Thermotogati</taxon>
        <taxon>Deinococcota</taxon>
        <taxon>Deinococci</taxon>
        <taxon>Deinococcales</taxon>
        <taxon>Deinococcaceae</taxon>
        <taxon>Deinococcus</taxon>
    </lineage>
</organism>
<dbReference type="Proteomes" id="UP000635726">
    <property type="component" value="Unassembled WGS sequence"/>
</dbReference>
<feature type="compositionally biased region" description="Basic and acidic residues" evidence="1">
    <location>
        <begin position="527"/>
        <end position="539"/>
    </location>
</feature>
<proteinExistence type="predicted"/>
<evidence type="ECO:0000313" key="2">
    <source>
        <dbReference type="EMBL" id="GGJ65403.1"/>
    </source>
</evidence>
<reference evidence="2" key="2">
    <citation type="submission" date="2020-09" db="EMBL/GenBank/DDBJ databases">
        <authorList>
            <person name="Sun Q."/>
            <person name="Ohkuma M."/>
        </authorList>
    </citation>
    <scope>NUCLEOTIDE SEQUENCE</scope>
    <source>
        <strain evidence="2">JCM 14371</strain>
    </source>
</reference>
<accession>A0A917P7K7</accession>
<evidence type="ECO:0000256" key="1">
    <source>
        <dbReference type="SAM" id="MobiDB-lite"/>
    </source>
</evidence>
<name>A0A917P7K7_9DEIO</name>
<reference evidence="2" key="1">
    <citation type="journal article" date="2014" name="Int. J. Syst. Evol. Microbiol.">
        <title>Complete genome sequence of Corynebacterium casei LMG S-19264T (=DSM 44701T), isolated from a smear-ripened cheese.</title>
        <authorList>
            <consortium name="US DOE Joint Genome Institute (JGI-PGF)"/>
            <person name="Walter F."/>
            <person name="Albersmeier A."/>
            <person name="Kalinowski J."/>
            <person name="Ruckert C."/>
        </authorList>
    </citation>
    <scope>NUCLEOTIDE SEQUENCE</scope>
    <source>
        <strain evidence="2">JCM 14371</strain>
    </source>
</reference>
<feature type="region of interest" description="Disordered" evidence="1">
    <location>
        <begin position="527"/>
        <end position="548"/>
    </location>
</feature>